<keyword evidence="3" id="KW-1185">Reference proteome</keyword>
<accession>A0A411HHK7</accession>
<keyword evidence="1" id="KW-1133">Transmembrane helix</keyword>
<organism evidence="2 3">
    <name type="scientific">Pseudolysobacter antarcticus</name>
    <dbReference type="NCBI Taxonomy" id="2511995"/>
    <lineage>
        <taxon>Bacteria</taxon>
        <taxon>Pseudomonadati</taxon>
        <taxon>Pseudomonadota</taxon>
        <taxon>Gammaproteobacteria</taxon>
        <taxon>Lysobacterales</taxon>
        <taxon>Rhodanobacteraceae</taxon>
        <taxon>Pseudolysobacter</taxon>
    </lineage>
</organism>
<proteinExistence type="predicted"/>
<dbReference type="EMBL" id="CP035704">
    <property type="protein sequence ID" value="QBB69995.1"/>
    <property type="molecule type" value="Genomic_DNA"/>
</dbReference>
<feature type="transmembrane region" description="Helical" evidence="1">
    <location>
        <begin position="6"/>
        <end position="29"/>
    </location>
</feature>
<evidence type="ECO:0000313" key="3">
    <source>
        <dbReference type="Proteomes" id="UP000291562"/>
    </source>
</evidence>
<dbReference type="RefSeq" id="WP_129832254.1">
    <property type="nucleotide sequence ID" value="NZ_CP035704.1"/>
</dbReference>
<protein>
    <recommendedName>
        <fullName evidence="4">DUF1761 domain-containing protein</fullName>
    </recommendedName>
</protein>
<evidence type="ECO:0008006" key="4">
    <source>
        <dbReference type="Google" id="ProtNLM"/>
    </source>
</evidence>
<gene>
    <name evidence="2" type="ORF">ELE36_06265</name>
</gene>
<evidence type="ECO:0000256" key="1">
    <source>
        <dbReference type="SAM" id="Phobius"/>
    </source>
</evidence>
<feature type="transmembrane region" description="Helical" evidence="1">
    <location>
        <begin position="132"/>
        <end position="153"/>
    </location>
</feature>
<dbReference type="OrthoDB" id="282550at2"/>
<name>A0A411HHK7_9GAMM</name>
<reference evidence="2 3" key="1">
    <citation type="submission" date="2019-01" db="EMBL/GenBank/DDBJ databases">
        <title>Pseudolysobacter antarctica gen. nov., sp. nov., isolated from Fildes Peninsula, Antarctica.</title>
        <authorList>
            <person name="Wei Z."/>
            <person name="Peng F."/>
        </authorList>
    </citation>
    <scope>NUCLEOTIDE SEQUENCE [LARGE SCALE GENOMIC DNA]</scope>
    <source>
        <strain evidence="2 3">AQ6-296</strain>
    </source>
</reference>
<evidence type="ECO:0000313" key="2">
    <source>
        <dbReference type="EMBL" id="QBB69995.1"/>
    </source>
</evidence>
<keyword evidence="1" id="KW-0472">Membrane</keyword>
<sequence>MVSLAQLWLPILLSAVFVFFASSVFNMLLKFWHVPDYRGFSNEEEVSAAIRNANASAGMYMIPYCTSGDMKKPETREKFRRGPVGAIFLRQPGEMNMGASLGQWFVFCLLVSFLCACLASSVLGTAAPFANVFHLVALGAFMAYALGTLPNGIWWGHPWRSVLKYAIDGLIYALIAGATFAWLWPR</sequence>
<feature type="transmembrane region" description="Helical" evidence="1">
    <location>
        <begin position="165"/>
        <end position="184"/>
    </location>
</feature>
<dbReference type="KEGG" id="xbc:ELE36_06265"/>
<keyword evidence="1" id="KW-0812">Transmembrane</keyword>
<dbReference type="AlphaFoldDB" id="A0A411HHK7"/>
<feature type="transmembrane region" description="Helical" evidence="1">
    <location>
        <begin position="104"/>
        <end position="126"/>
    </location>
</feature>
<dbReference type="Proteomes" id="UP000291562">
    <property type="component" value="Chromosome"/>
</dbReference>